<feature type="transmembrane region" description="Helical" evidence="5">
    <location>
        <begin position="12"/>
        <end position="33"/>
    </location>
</feature>
<proteinExistence type="predicted"/>
<feature type="transmembrane region" description="Helical" evidence="5">
    <location>
        <begin position="235"/>
        <end position="253"/>
    </location>
</feature>
<keyword evidence="3 5" id="KW-0472">Membrane</keyword>
<feature type="region of interest" description="Disordered" evidence="4">
    <location>
        <begin position="394"/>
        <end position="416"/>
    </location>
</feature>
<evidence type="ECO:0000256" key="1">
    <source>
        <dbReference type="ARBA" id="ARBA00022692"/>
    </source>
</evidence>
<feature type="transmembrane region" description="Helical" evidence="5">
    <location>
        <begin position="71"/>
        <end position="91"/>
    </location>
</feature>
<dbReference type="InterPro" id="IPR011701">
    <property type="entry name" value="MFS"/>
</dbReference>
<feature type="transmembrane region" description="Helical" evidence="5">
    <location>
        <begin position="131"/>
        <end position="153"/>
    </location>
</feature>
<evidence type="ECO:0000256" key="2">
    <source>
        <dbReference type="ARBA" id="ARBA00022989"/>
    </source>
</evidence>
<keyword evidence="1 5" id="KW-0812">Transmembrane</keyword>
<keyword evidence="8" id="KW-1185">Reference proteome</keyword>
<feature type="domain" description="Major facilitator superfamily (MFS) profile" evidence="6">
    <location>
        <begin position="7"/>
        <end position="378"/>
    </location>
</feature>
<evidence type="ECO:0000256" key="4">
    <source>
        <dbReference type="SAM" id="MobiDB-lite"/>
    </source>
</evidence>
<protein>
    <submittedName>
        <fullName evidence="7">MFS transporter</fullName>
    </submittedName>
</protein>
<reference evidence="7 8" key="1">
    <citation type="submission" date="2015-11" db="EMBL/GenBank/DDBJ databases">
        <title>A Two-component Flavoprotein Monooxygenase System MeaXY Responsible for para-Hydroxylation of 2-Methyl-6-ethylaniline and 2,6-Diethylaniline in Sphingobium baderi DE-13.</title>
        <authorList>
            <person name="Cheng M."/>
            <person name="Meng Q."/>
            <person name="Yang Y."/>
            <person name="Chu C."/>
            <person name="Yan X."/>
            <person name="He J."/>
            <person name="Li S."/>
        </authorList>
    </citation>
    <scope>NUCLEOTIDE SEQUENCE [LARGE SCALE GENOMIC DNA]</scope>
    <source>
        <strain evidence="7 8">DE-13</strain>
    </source>
</reference>
<dbReference type="Pfam" id="PF07690">
    <property type="entry name" value="MFS_1"/>
    <property type="match status" value="1"/>
</dbReference>
<feature type="transmembrane region" description="Helical" evidence="5">
    <location>
        <begin position="265"/>
        <end position="282"/>
    </location>
</feature>
<evidence type="ECO:0000259" key="6">
    <source>
        <dbReference type="PROSITE" id="PS50850"/>
    </source>
</evidence>
<dbReference type="KEGG" id="sbd:ATN00_18605"/>
<dbReference type="InterPro" id="IPR020846">
    <property type="entry name" value="MFS_dom"/>
</dbReference>
<dbReference type="STRING" id="1332080.ATN00_18605"/>
<keyword evidence="2 5" id="KW-1133">Transmembrane helix</keyword>
<evidence type="ECO:0000256" key="5">
    <source>
        <dbReference type="SAM" id="Phobius"/>
    </source>
</evidence>
<dbReference type="OrthoDB" id="9797524at2"/>
<gene>
    <name evidence="7" type="ORF">ATN00_18605</name>
</gene>
<name>A0A0S3F2V5_9SPHN</name>
<feature type="transmembrane region" description="Helical" evidence="5">
    <location>
        <begin position="39"/>
        <end position="59"/>
    </location>
</feature>
<dbReference type="Gene3D" id="1.20.1250.20">
    <property type="entry name" value="MFS general substrate transporter like domains"/>
    <property type="match status" value="2"/>
</dbReference>
<dbReference type="CDD" id="cd17477">
    <property type="entry name" value="MFS_YcaD_like"/>
    <property type="match status" value="1"/>
</dbReference>
<dbReference type="EMBL" id="CP013264">
    <property type="protein sequence ID" value="ALR22012.1"/>
    <property type="molecule type" value="Genomic_DNA"/>
</dbReference>
<dbReference type="PROSITE" id="PS50850">
    <property type="entry name" value="MFS"/>
    <property type="match status" value="1"/>
</dbReference>
<dbReference type="PANTHER" id="PTHR23521">
    <property type="entry name" value="TRANSPORTER MFS SUPERFAMILY"/>
    <property type="match status" value="1"/>
</dbReference>
<dbReference type="Proteomes" id="UP000056968">
    <property type="component" value="Chromosome"/>
</dbReference>
<accession>A0A0S3F2V5</accession>
<feature type="transmembrane region" description="Helical" evidence="5">
    <location>
        <begin position="97"/>
        <end position="119"/>
    </location>
</feature>
<dbReference type="RefSeq" id="WP_062067587.1">
    <property type="nucleotide sequence ID" value="NZ_CP013264.1"/>
</dbReference>
<feature type="transmembrane region" description="Helical" evidence="5">
    <location>
        <begin position="355"/>
        <end position="372"/>
    </location>
</feature>
<evidence type="ECO:0000256" key="3">
    <source>
        <dbReference type="ARBA" id="ARBA00023136"/>
    </source>
</evidence>
<sequence>MLAAIKPVQSLLLSIFMLMAGSGFLATLISLRLEREGSGTITIGIVATAYFGGLMIGALRAGGIVRRVGHIRAFAAFVALLSASTLAYVLLHHPLFWMVLRLIDGICVAGVFVCLESWLNDRAEPEMRGSVLAAYMVALYSGQAIGQLLLGASGALPSIPFQLASILISLAIIPLCLTRSSAPAPAEASALSIRSLLAATPLGTMGAVATGLMLGAFYGLAAVHVRRLGLDLPETARFMMIVILGGVALQWPLGRLSDRYDRRRVIILSFAATALVSLALALRGSGGVGLLALGALFGGLSFALYPLCVAHCNDRLLETERVAASGRLVLLYSIGAALGPVCAASFMTAAGTGGLFLFIAICAVLALIFGLWRQRASDPVPGREQQEFQIVPRTTPMASLLDPNTPDEGATQGQTT</sequence>
<feature type="transmembrane region" description="Helical" evidence="5">
    <location>
        <begin position="329"/>
        <end position="349"/>
    </location>
</feature>
<evidence type="ECO:0000313" key="8">
    <source>
        <dbReference type="Proteomes" id="UP000056968"/>
    </source>
</evidence>
<dbReference type="GO" id="GO:0022857">
    <property type="term" value="F:transmembrane transporter activity"/>
    <property type="evidence" value="ECO:0007669"/>
    <property type="project" value="InterPro"/>
</dbReference>
<dbReference type="AlphaFoldDB" id="A0A0S3F2V5"/>
<dbReference type="InterPro" id="IPR047200">
    <property type="entry name" value="MFS_YcaD-like"/>
</dbReference>
<dbReference type="SUPFAM" id="SSF103473">
    <property type="entry name" value="MFS general substrate transporter"/>
    <property type="match status" value="1"/>
</dbReference>
<evidence type="ECO:0000313" key="7">
    <source>
        <dbReference type="EMBL" id="ALR22012.1"/>
    </source>
</evidence>
<organism evidence="7 8">
    <name type="scientific">Sphingobium baderi</name>
    <dbReference type="NCBI Taxonomy" id="1332080"/>
    <lineage>
        <taxon>Bacteria</taxon>
        <taxon>Pseudomonadati</taxon>
        <taxon>Pseudomonadota</taxon>
        <taxon>Alphaproteobacteria</taxon>
        <taxon>Sphingomonadales</taxon>
        <taxon>Sphingomonadaceae</taxon>
        <taxon>Sphingobium</taxon>
    </lineage>
</organism>
<feature type="transmembrane region" description="Helical" evidence="5">
    <location>
        <begin position="288"/>
        <end position="308"/>
    </location>
</feature>
<dbReference type="PANTHER" id="PTHR23521:SF3">
    <property type="entry name" value="MFS TRANSPORTER"/>
    <property type="match status" value="1"/>
</dbReference>
<feature type="transmembrane region" description="Helical" evidence="5">
    <location>
        <begin position="159"/>
        <end position="177"/>
    </location>
</feature>
<feature type="transmembrane region" description="Helical" evidence="5">
    <location>
        <begin position="198"/>
        <end position="223"/>
    </location>
</feature>
<dbReference type="GO" id="GO:0005886">
    <property type="term" value="C:plasma membrane"/>
    <property type="evidence" value="ECO:0007669"/>
    <property type="project" value="TreeGrafter"/>
</dbReference>
<dbReference type="InterPro" id="IPR036259">
    <property type="entry name" value="MFS_trans_sf"/>
</dbReference>